<feature type="compositionally biased region" description="Low complexity" evidence="1">
    <location>
        <begin position="2557"/>
        <end position="2568"/>
    </location>
</feature>
<evidence type="ECO:0000259" key="2">
    <source>
        <dbReference type="PROSITE" id="PS51038"/>
    </source>
</evidence>
<dbReference type="Gene3D" id="2.30.30.490">
    <property type="match status" value="1"/>
</dbReference>
<feature type="compositionally biased region" description="Basic and acidic residues" evidence="1">
    <location>
        <begin position="601"/>
        <end position="620"/>
    </location>
</feature>
<feature type="compositionally biased region" description="Pro residues" evidence="1">
    <location>
        <begin position="1932"/>
        <end position="1944"/>
    </location>
</feature>
<feature type="compositionally biased region" description="Basic and acidic residues" evidence="1">
    <location>
        <begin position="936"/>
        <end position="945"/>
    </location>
</feature>
<sequence length="3610" mass="385983">MKPKKQQPASERKPTGAGSSSTAQTGAAGSGSGGGKVEGPGPTASNANANSSSSTAAAVPTTKKPVKRLQSKAKENATTAASGGSGAGASTSSAVGEGVKSVEKQTPTPSPPGVAACTSTQSNKAKSTPASVGKGNPSAGASKVAGSAELAKDSQHGTVTTEEGCLSTTSIASSALPGIPETIATGPCKGSKSVGKTIKSDSNVGPGMASKKSAKVAAAGSASKKATASQADRADGGGGKKKQSINAQSAGSVGSAEGRTVAASSQVLSSDPKLREKEKKIQKELKNLGVPDKAINQSIVDAAYLLDSDESVVNPSISEMVKTKSRTTVAQGKYGAGEPAGPVGRKASVTSEEATSPPEVEEKLPKESGVTGKAKKSVTLKLDLPDEAKSVPQAKQPAGKGGKEQVEKVLPTKGGRKDDKGTPVAKSSNTKASGNQAGKGNKKPPGSASGASESKQKKAGSGVATVAPVVTPKSLIDQKDLLDARKSPSESGSKSTTAQDVPTGIGGRSSSVEQDEEKNEEVHIRIDSIVKALEQEDIEAPAVAPKQDLDGDSKKDGSTAIASTVPPLTILDSKAPGKPEAKSAPTEGKVKKPPAVRKPALKKDTASAKAKAKEAADKKKPAASVVGATVTEKKEVKFKEQTPASSAKRKYVKKAKSAQSEETAGGEKPTKMAKKPNAAKKAAAGGSKTKPMEASPGAFAETLPERSTSGSFEPPSQSAKGDQGVENASVTASDATGTHKNPLESQNSGEQSANCGATDGAIRSSTENDDDVPLRQLQQKQERLQPVAKALEKQTGDVKSSEEQPKPRPGDTQSISAQESGASVQGEAHRNEPETNASPSATGPILAGLLKGSAKPAKRPYVRKNASGGGGKSSKVTAVPGGGQAHPCEDSHASTKERKLEKKDVYDFDDSESEIETPVKPGKPSFKRKSSVDASQSREDISREGEEPEPVQQRAAEGKKVQPDSDGGASAVASSADERRKDATAAPKRATLGKKQKKRAEPSPVVQAEKTAATAALPSSSALKKEAKNGSSSDSELDEGAETAGAKVKKKATVARKLKQEAKDSSHSSGDEAGKESNDEDDGGDDEDEEDEEEGNNDADSDGCSSTDTVRTRIAKKRQSAKKRNVKLYGFWSGPKRHRVASLNALAKVHCLYENEMRGALEASLMSQSSGSRVIRTITKDGERIKKERICNDDESAGEDSRSGEPPAGGAMGTGEGSEGHKDTPVRKEEKKLEDKRREEKKEVAKQEKKEPAQPPSGGPKEPEPKAKVKEEAPKKERSDQDSADSSEEEPVVMRSLRCVPGLRGAGKHWDPDASSLESEIEQLPDSDETYAQGKDTDPTRKRKVKKKVARKSKAKITAAAQAKLDKAEKDRIEKAEQRAAERLEKSEKPPKPPVKKIKKELKALMMDNEKLDDGTASSSSSGSEKAGPGATTGGSKSKAEEGGPKKRKREPKSEKAEVGGDFKEYIGKKRMASLNATAMLAATYEVQRVLYRNTDSSDSECSAEKAPKSKKVAKETKDQKDTSKGDAKDKKEACASEKERTVDATATVTTSVTQPPLATPPDSKQLLDPIVSASSSLSSTSGTGGCISVAQQEVLTKKKKVVIKTEPMRDRKDDPMEVKREIEEPRPVSSNLVIAQDTEVTITGVYVNSSLGTNQEAYCKMQYRVQQSVTEERLVRPGEAPPKSYTPLSALSSMRPPNDQSLSTPPLFVPPAQCDSPLGPPRSFYPPPTSSSGSSSAFCAPLPHDSPGYYQPVGPLISPLHLAQPPTSQHGPGLSGLLGKSGPDGGSPLPGPPQPPPSSTADSTDSDVLLTGGDLLPRSSQHQQQQQAAYGAARYGPAPGGPPANLYGRPMQMHCPPAYLPQSYYAPSPYGQPPPPHPPPPPPEMYYTHAYPAAHYYPKFAAPQYYPTASRRYYPGPAPGPEHLYEQAPPGGAPVPQPPPPPASAQLVPAGPPQGPQHLDHYPYPAYPGYGSPGPGSGGQCYPRNLPHPPPFMDTHYSANCPCPMQCPKNVNAGSLIGIKASKGPVANKNNNTHIVQSQTSMSTEPITISSSSSSASSSASPAPAPLDIHTPITMASESASSDPSSQPGIHGHGYHHHGGHHGVQHHHHPSHQYHQHHQHQYPRQPALSEPASTAGLASSTVAPSVVTVTTTHPATPPRVVTTATSADHHYHHHHLHQPSQPHHPAKMCYKTEQLIKPESSAELLSTPMHYGNPYHHHYHHAAMGYYHHPKLAELKEEPPSHGGDLGGKLGGAPLPPYSIASKMALLETPELPASPARGSTGLSVPPMLGEAMQPPLIPRDGEKKGLIEEKVGEEEKLNHQDKKTISPNAVVKQEIEEFKLDLGLVSGGALCKKEDFEETGPAMTPDLLDESIVIKKDRDEEKPPTSRVVDATYHQQQQLHDLHHQHHLQLGPPPSEPLPHHLHHLQQVATHHPHLHHHSASTNLLHGPPPLHHHHLHPHYTLHLSQPQQQQQPQTRMATGLPMETDDKEANNLLPADSKSLLTELILTTQASMESRNGPSLPDDSTRVASSKSISSSTTTTTISSSGTNQHQPRDSSSSDNSLSLSDSLAIPSADADTDAIASRSISIDGAKVQSRDGDDTTQLRETVDPPSPVPIPASTVKRRPLLVACKKATPKQSPPNSYKNLIKRTNGTDDGEDLRAAKECIEAVELSDEEAEEEEEEEEVDEEEEEEEEEEDEDGEDEEAEEEEEEEEDDEEEDDEEGVGVEDVEDVELEEQRKVLAEQQRQRGAAKGASHNGGGSKVGSKKRTGTKLLTDGGRRKGLDCARKLLTTTTTTTTTTAFVAPRDRHRRQALSSVQKKLLLPPPAAPRRPRKFSVKHVRRVFRTSIESLKRLPPALQGRLLGRSNVTLVRRTIRKRTLQSPETTSARPSPTLASCDVPQQNSNIAEEFEDPKSPSAGGGMDHVASATIDENQSKQTEPEGCPIVLLDQQQAPVEPHTGLDAISEVTASEPLPVSHPIPMTIPLSNVDRTIDLVARGYFSEPEILTRSTELKLHSRAWLKRLKQQQQQEGRSHSEQSRGAAGSKSGCPAAKKGNKKASPLADVVASALEDRPAVVAEKKTKCRAKSSKNVPAPEGESVPCSIENSEPKGKKKSSSKEHKKESSKKKKQKVQNDGGQDSEGRGRKRAKVNKPNASRPATVAPIEETVAMYQRATSTPIPPSNGLVTGDDTIVVRQAEEDHPKGGSILDESGVTPMDQSSVIDDRETDFDDAATMLVEDDVASVDTSVLVNRHNNNNNSAVTDKNNPSDEQCTIGEQVTLDAPLQAVIAEGKEGSELEPPEGMEPFMDEEQEEELEQDQSKQQVQAMRPHDVQLLPPPVLVQEYAPRVMAPAAKHPLPTYDDEELEDQKPGSSRSVKRRRSRSKSKSKKFSKRKRHRPSHRGATAEPAELIVPRKRASSPRWSNGWTWEGQPFQGKVFLNSDDPPILRTCYPAMRHVQGDIVRPRDCVLLKAGSKRAELPYVAKVAHLWENLEDGEMMMSLLWYYRPEHTEQGRQQTDGPDEVFASRHKDHNSVACIEDKCYVLTFSEYCRFRRQLKGLEENIEEQPSIVPPLRRENPRLPPAIVSPELVMYCQRVYEFRQKRLLKSTS</sequence>
<feature type="region of interest" description="Disordered" evidence="1">
    <location>
        <begin position="2671"/>
        <end position="2781"/>
    </location>
</feature>
<feature type="compositionally biased region" description="Acidic residues" evidence="1">
    <location>
        <begin position="2672"/>
        <end position="2736"/>
    </location>
</feature>
<keyword evidence="4" id="KW-1185">Reference proteome</keyword>
<feature type="region of interest" description="Disordered" evidence="1">
    <location>
        <begin position="3025"/>
        <end position="3061"/>
    </location>
</feature>
<feature type="compositionally biased region" description="Basic and acidic residues" evidence="1">
    <location>
        <begin position="1503"/>
        <end position="1543"/>
    </location>
</feature>
<feature type="compositionally biased region" description="Low complexity" evidence="1">
    <location>
        <begin position="1010"/>
        <end position="1022"/>
    </location>
</feature>
<dbReference type="EnsemblMetazoa" id="ENSAATROPT001394">
    <property type="protein sequence ID" value="ENSAATROPP001340"/>
    <property type="gene ID" value="ENSAATROPG001106"/>
</dbReference>
<feature type="domain" description="BAH" evidence="2">
    <location>
        <begin position="3461"/>
        <end position="3609"/>
    </location>
</feature>
<feature type="region of interest" description="Disordered" evidence="1">
    <location>
        <begin position="1167"/>
        <end position="1466"/>
    </location>
</feature>
<feature type="compositionally biased region" description="Basic and acidic residues" evidence="1">
    <location>
        <begin position="1452"/>
        <end position="1466"/>
    </location>
</feature>
<feature type="compositionally biased region" description="Acidic residues" evidence="1">
    <location>
        <begin position="1319"/>
        <end position="1329"/>
    </location>
</feature>
<feature type="region of interest" description="Disordered" evidence="1">
    <location>
        <begin position="2430"/>
        <end position="2458"/>
    </location>
</feature>
<feature type="region of interest" description="Disordered" evidence="1">
    <location>
        <begin position="1761"/>
        <end position="1850"/>
    </location>
</feature>
<feature type="region of interest" description="Disordered" evidence="1">
    <location>
        <begin position="2880"/>
        <end position="2899"/>
    </location>
</feature>
<feature type="region of interest" description="Disordered" evidence="1">
    <location>
        <begin position="1918"/>
        <end position="1971"/>
    </location>
</feature>
<feature type="region of interest" description="Disordered" evidence="1">
    <location>
        <begin position="1673"/>
        <end position="1740"/>
    </location>
</feature>
<feature type="compositionally biased region" description="Pro residues" evidence="1">
    <location>
        <begin position="1790"/>
        <end position="1799"/>
    </location>
</feature>
<feature type="compositionally biased region" description="Low complexity" evidence="1">
    <location>
        <begin position="39"/>
        <end position="58"/>
    </location>
</feature>
<feature type="region of interest" description="Disordered" evidence="1">
    <location>
        <begin position="2593"/>
        <end position="2620"/>
    </location>
</feature>
<feature type="region of interest" description="Disordered" evidence="1">
    <location>
        <begin position="2632"/>
        <end position="2658"/>
    </location>
</feature>
<feature type="compositionally biased region" description="Polar residues" evidence="1">
    <location>
        <begin position="117"/>
        <end position="130"/>
    </location>
</feature>
<feature type="region of interest" description="Disordered" evidence="1">
    <location>
        <begin position="321"/>
        <end position="523"/>
    </location>
</feature>
<feature type="compositionally biased region" description="Low complexity" evidence="1">
    <location>
        <begin position="679"/>
        <end position="689"/>
    </location>
</feature>
<feature type="compositionally biased region" description="Basic and acidic residues" evidence="1">
    <location>
        <begin position="790"/>
        <end position="809"/>
    </location>
</feature>
<feature type="compositionally biased region" description="Acidic residues" evidence="1">
    <location>
        <begin position="1078"/>
        <end position="1101"/>
    </location>
</feature>
<feature type="compositionally biased region" description="Polar residues" evidence="1">
    <location>
        <begin position="705"/>
        <end position="755"/>
    </location>
</feature>
<feature type="compositionally biased region" description="Acidic residues" evidence="1">
    <location>
        <begin position="3297"/>
        <end position="3318"/>
    </location>
</feature>
<reference evidence="3" key="1">
    <citation type="submission" date="2024-04" db="UniProtKB">
        <authorList>
            <consortium name="EnsemblMetazoa"/>
        </authorList>
    </citation>
    <scope>IDENTIFICATION</scope>
    <source>
        <strain evidence="3">EBRO</strain>
    </source>
</reference>
<feature type="region of interest" description="Disordered" evidence="1">
    <location>
        <begin position="2038"/>
        <end position="2140"/>
    </location>
</feature>
<feature type="region of interest" description="Disordered" evidence="1">
    <location>
        <begin position="1606"/>
        <end position="1628"/>
    </location>
</feature>
<feature type="compositionally biased region" description="Basic and acidic residues" evidence="1">
    <location>
        <begin position="1218"/>
        <end position="1252"/>
    </location>
</feature>
<feature type="compositionally biased region" description="Low complexity" evidence="1">
    <location>
        <begin position="209"/>
        <end position="231"/>
    </location>
</feature>
<feature type="region of interest" description="Disordered" evidence="1">
    <location>
        <begin position="3252"/>
        <end position="3335"/>
    </location>
</feature>
<feature type="compositionally biased region" description="Polar residues" evidence="1">
    <location>
        <begin position="2637"/>
        <end position="2652"/>
    </location>
</feature>
<feature type="compositionally biased region" description="Basic and acidic residues" evidence="1">
    <location>
        <begin position="1607"/>
        <end position="1627"/>
    </location>
</feature>
<feature type="compositionally biased region" description="Acidic residues" evidence="1">
    <location>
        <begin position="1282"/>
        <end position="1291"/>
    </location>
</feature>
<feature type="compositionally biased region" description="Basic and acidic residues" evidence="1">
    <location>
        <begin position="1261"/>
        <end position="1281"/>
    </location>
</feature>
<feature type="compositionally biased region" description="Low complexity" evidence="1">
    <location>
        <begin position="1772"/>
        <end position="1782"/>
    </location>
</feature>
<dbReference type="SMART" id="SM00439">
    <property type="entry name" value="BAH"/>
    <property type="match status" value="1"/>
</dbReference>
<protein>
    <recommendedName>
        <fullName evidence="2">BAH domain-containing protein</fullName>
    </recommendedName>
</protein>
<dbReference type="GO" id="GO:0003682">
    <property type="term" value="F:chromatin binding"/>
    <property type="evidence" value="ECO:0007669"/>
    <property type="project" value="InterPro"/>
</dbReference>
<feature type="compositionally biased region" description="Polar residues" evidence="1">
    <location>
        <begin position="2038"/>
        <end position="2050"/>
    </location>
</feature>
<feature type="compositionally biased region" description="Basic and acidic residues" evidence="1">
    <location>
        <begin position="2596"/>
        <end position="2610"/>
    </location>
</feature>
<feature type="compositionally biased region" description="Pro residues" evidence="1">
    <location>
        <begin position="1719"/>
        <end position="1730"/>
    </location>
</feature>
<organism evidence="3 4">
    <name type="scientific">Anopheles atroparvus</name>
    <name type="common">European mosquito</name>
    <dbReference type="NCBI Taxonomy" id="41427"/>
    <lineage>
        <taxon>Eukaryota</taxon>
        <taxon>Metazoa</taxon>
        <taxon>Ecdysozoa</taxon>
        <taxon>Arthropoda</taxon>
        <taxon>Hexapoda</taxon>
        <taxon>Insecta</taxon>
        <taxon>Pterygota</taxon>
        <taxon>Neoptera</taxon>
        <taxon>Endopterygota</taxon>
        <taxon>Diptera</taxon>
        <taxon>Nematocera</taxon>
        <taxon>Culicoidea</taxon>
        <taxon>Culicidae</taxon>
        <taxon>Anophelinae</taxon>
        <taxon>Anopheles</taxon>
    </lineage>
</organism>
<feature type="region of interest" description="Disordered" evidence="1">
    <location>
        <begin position="1495"/>
        <end position="1569"/>
    </location>
</feature>
<feature type="compositionally biased region" description="Basic residues" evidence="1">
    <location>
        <begin position="3376"/>
        <end position="3401"/>
    </location>
</feature>
<evidence type="ECO:0000256" key="1">
    <source>
        <dbReference type="SAM" id="MobiDB-lite"/>
    </source>
</evidence>
<evidence type="ECO:0000313" key="4">
    <source>
        <dbReference type="Proteomes" id="UP000075880"/>
    </source>
</evidence>
<dbReference type="GO" id="GO:0031507">
    <property type="term" value="P:heterochromatin formation"/>
    <property type="evidence" value="ECO:0007669"/>
    <property type="project" value="TreeGrafter"/>
</dbReference>
<feature type="compositionally biased region" description="Low complexity" evidence="1">
    <location>
        <begin position="964"/>
        <end position="975"/>
    </location>
</feature>
<name>A0AAG5CR80_ANOAO</name>
<feature type="compositionally biased region" description="Low complexity" evidence="1">
    <location>
        <begin position="2532"/>
        <end position="2548"/>
    </location>
</feature>
<dbReference type="PANTHER" id="PTHR46576:SF1">
    <property type="entry name" value="BROMO ADJACENT HOMOLOGY DOMAIN-CONTAINING 1 PROTEIN"/>
    <property type="match status" value="1"/>
</dbReference>
<feature type="compositionally biased region" description="Polar residues" evidence="1">
    <location>
        <begin position="425"/>
        <end position="438"/>
    </location>
</feature>
<feature type="region of interest" description="Disordered" evidence="1">
    <location>
        <begin position="2273"/>
        <end position="2302"/>
    </location>
</feature>
<feature type="compositionally biased region" description="Basic and acidic residues" evidence="1">
    <location>
        <begin position="631"/>
        <end position="640"/>
    </location>
</feature>
<feature type="compositionally biased region" description="Polar residues" evidence="1">
    <location>
        <begin position="2882"/>
        <end position="2899"/>
    </location>
</feature>
<dbReference type="Pfam" id="PF01426">
    <property type="entry name" value="BAH"/>
    <property type="match status" value="1"/>
</dbReference>
<feature type="compositionally biased region" description="Low complexity" evidence="1">
    <location>
        <begin position="2078"/>
        <end position="2091"/>
    </location>
</feature>
<dbReference type="PROSITE" id="PS51038">
    <property type="entry name" value="BAH"/>
    <property type="match status" value="1"/>
</dbReference>
<feature type="compositionally biased region" description="Basic and acidic residues" evidence="1">
    <location>
        <begin position="476"/>
        <end position="488"/>
    </location>
</feature>
<feature type="compositionally biased region" description="Basic and acidic residues" evidence="1">
    <location>
        <begin position="1058"/>
        <end position="1077"/>
    </location>
</feature>
<proteinExistence type="predicted"/>
<feature type="region of interest" description="Disordered" evidence="1">
    <location>
        <begin position="2167"/>
        <end position="2186"/>
    </location>
</feature>
<feature type="region of interest" description="Disordered" evidence="1">
    <location>
        <begin position="3355"/>
        <end position="3417"/>
    </location>
</feature>
<feature type="region of interest" description="Disordered" evidence="1">
    <location>
        <begin position="3080"/>
        <end position="3165"/>
    </location>
</feature>
<dbReference type="PANTHER" id="PTHR46576">
    <property type="entry name" value="BROMO ADJACENT HOMOLOGY DOMAIN-CONTAINING 1 PROTEIN"/>
    <property type="match status" value="1"/>
</dbReference>
<feature type="compositionally biased region" description="Polar residues" evidence="1">
    <location>
        <begin position="489"/>
        <end position="500"/>
    </location>
</feature>
<feature type="compositionally biased region" description="Basic residues" evidence="1">
    <location>
        <begin position="1113"/>
        <end position="1123"/>
    </location>
</feature>
<feature type="compositionally biased region" description="Low complexity" evidence="1">
    <location>
        <begin position="2051"/>
        <end position="2063"/>
    </location>
</feature>
<evidence type="ECO:0000313" key="3">
    <source>
        <dbReference type="EnsemblMetazoa" id="ENSAATROPP001340"/>
    </source>
</evidence>
<feature type="compositionally biased region" description="Basic and acidic residues" evidence="1">
    <location>
        <begin position="887"/>
        <end position="906"/>
    </location>
</feature>
<dbReference type="GO" id="GO:0045892">
    <property type="term" value="P:negative regulation of DNA-templated transcription"/>
    <property type="evidence" value="ECO:0007669"/>
    <property type="project" value="TreeGrafter"/>
</dbReference>
<dbReference type="InterPro" id="IPR001025">
    <property type="entry name" value="BAH_dom"/>
</dbReference>
<feature type="compositionally biased region" description="Polar residues" evidence="1">
    <location>
        <begin position="156"/>
        <end position="173"/>
    </location>
</feature>
<feature type="compositionally biased region" description="Basic and acidic residues" evidence="1">
    <location>
        <begin position="1178"/>
        <end position="1192"/>
    </location>
</feature>
<feature type="compositionally biased region" description="Polar residues" evidence="1">
    <location>
        <begin position="3252"/>
        <end position="3277"/>
    </location>
</feature>
<feature type="region of interest" description="Disordered" evidence="1">
    <location>
        <begin position="1"/>
        <end position="277"/>
    </location>
</feature>
<feature type="compositionally biased region" description="Low complexity" evidence="1">
    <location>
        <begin position="77"/>
        <end position="94"/>
    </location>
</feature>
<accession>A0AAG5CR80</accession>
<dbReference type="GO" id="GO:0005677">
    <property type="term" value="C:chromatin silencing complex"/>
    <property type="evidence" value="ECO:0007669"/>
    <property type="project" value="TreeGrafter"/>
</dbReference>
<feature type="region of interest" description="Disordered" evidence="1">
    <location>
        <begin position="536"/>
        <end position="1123"/>
    </location>
</feature>
<feature type="compositionally biased region" description="Basic residues" evidence="1">
    <location>
        <begin position="2094"/>
        <end position="2122"/>
    </location>
</feature>
<feature type="compositionally biased region" description="Basic residues" evidence="1">
    <location>
        <begin position="1047"/>
        <end position="1057"/>
    </location>
</feature>
<dbReference type="InterPro" id="IPR053032">
    <property type="entry name" value="BAH_domain-containing"/>
</dbReference>
<feature type="compositionally biased region" description="Polar residues" evidence="1">
    <location>
        <begin position="811"/>
        <end position="823"/>
    </location>
</feature>
<feature type="compositionally biased region" description="Low complexity" evidence="1">
    <location>
        <begin position="1544"/>
        <end position="1554"/>
    </location>
</feature>
<dbReference type="GO" id="GO:0000976">
    <property type="term" value="F:transcription cis-regulatory region binding"/>
    <property type="evidence" value="ECO:0007669"/>
    <property type="project" value="TreeGrafter"/>
</dbReference>
<feature type="compositionally biased region" description="Low complexity" evidence="1">
    <location>
        <begin position="1822"/>
        <end position="1838"/>
    </location>
</feature>
<feature type="compositionally biased region" description="Low complexity" evidence="1">
    <location>
        <begin position="15"/>
        <end position="27"/>
    </location>
</feature>
<feature type="compositionally biased region" description="Basic and acidic residues" evidence="1">
    <location>
        <begin position="547"/>
        <end position="557"/>
    </location>
</feature>
<feature type="compositionally biased region" description="Basic residues" evidence="1">
    <location>
        <begin position="647"/>
        <end position="656"/>
    </location>
</feature>
<feature type="region of interest" description="Disordered" evidence="1">
    <location>
        <begin position="2512"/>
        <end position="2568"/>
    </location>
</feature>
<dbReference type="Proteomes" id="UP000075880">
    <property type="component" value="Unassembled WGS sequence"/>
</dbReference>
<feature type="compositionally biased region" description="Gly residues" evidence="1">
    <location>
        <begin position="28"/>
        <end position="38"/>
    </location>
</feature>
<feature type="compositionally biased region" description="Basic residues" evidence="1">
    <location>
        <begin position="1341"/>
        <end position="1355"/>
    </location>
</feature>
<feature type="compositionally biased region" description="Basic and acidic residues" evidence="1">
    <location>
        <begin position="1364"/>
        <end position="1391"/>
    </location>
</feature>
<dbReference type="InterPro" id="IPR043151">
    <property type="entry name" value="BAH_sf"/>
</dbReference>